<dbReference type="Proteomes" id="UP000529310">
    <property type="component" value="Unassembled WGS sequence"/>
</dbReference>
<evidence type="ECO:0000259" key="3">
    <source>
        <dbReference type="Pfam" id="PF04213"/>
    </source>
</evidence>
<sequence>MKSGLAASTLRLLAGGAGIVFVAAGLLSAASTASSAAEPTSATSASAATACEVTSAQLVWGFKESFRSYISGSIANGDWEVNAPVTYETPEFTWPQGSGEYDPERAIGTISFEGGVTFSGHDGLLNTSIGNPTLVFDEGGAHLLLDVSGVSMSDAMAGNAENVQTATQVRFADLDLAVSPLDAGDGAVTATAIPAAITAEGFAAFGNYEAGTALDPMSVAMTLDCAAPELEAGSEPEAASTSAASVPRKVAAETESASGSLFAWVGVGGAAVLIAAVASFIVVRRRSKERQ</sequence>
<evidence type="ECO:0000313" key="5">
    <source>
        <dbReference type="Proteomes" id="UP000529310"/>
    </source>
</evidence>
<dbReference type="Pfam" id="PF04213">
    <property type="entry name" value="HtaA"/>
    <property type="match status" value="1"/>
</dbReference>
<organism evidence="4 5">
    <name type="scientific">Microbacterium endophyticum</name>
    <dbReference type="NCBI Taxonomy" id="1526412"/>
    <lineage>
        <taxon>Bacteria</taxon>
        <taxon>Bacillati</taxon>
        <taxon>Actinomycetota</taxon>
        <taxon>Actinomycetes</taxon>
        <taxon>Micrococcales</taxon>
        <taxon>Microbacteriaceae</taxon>
        <taxon>Microbacterium</taxon>
    </lineage>
</organism>
<reference evidence="4 5" key="1">
    <citation type="submission" date="2020-08" db="EMBL/GenBank/DDBJ databases">
        <title>Sequencing the genomes of 1000 actinobacteria strains.</title>
        <authorList>
            <person name="Klenk H.-P."/>
        </authorList>
    </citation>
    <scope>NUCLEOTIDE SEQUENCE [LARGE SCALE GENOMIC DNA]</scope>
    <source>
        <strain evidence="4 5">DSM 27099</strain>
    </source>
</reference>
<keyword evidence="5" id="KW-1185">Reference proteome</keyword>
<keyword evidence="1" id="KW-1133">Transmembrane helix</keyword>
<name>A0A7W4V595_9MICO</name>
<keyword evidence="1" id="KW-0472">Membrane</keyword>
<gene>
    <name evidence="4" type="ORF">FHX49_002695</name>
</gene>
<dbReference type="EMBL" id="JACHWQ010000011">
    <property type="protein sequence ID" value="MBB2977098.1"/>
    <property type="molecule type" value="Genomic_DNA"/>
</dbReference>
<feature type="domain" description="Htaa" evidence="3">
    <location>
        <begin position="56"/>
        <end position="219"/>
    </location>
</feature>
<evidence type="ECO:0000256" key="1">
    <source>
        <dbReference type="SAM" id="Phobius"/>
    </source>
</evidence>
<proteinExistence type="predicted"/>
<protein>
    <recommendedName>
        <fullName evidence="3">Htaa domain-containing protein</fullName>
    </recommendedName>
</protein>
<evidence type="ECO:0000256" key="2">
    <source>
        <dbReference type="SAM" id="SignalP"/>
    </source>
</evidence>
<dbReference type="InterPro" id="IPR007331">
    <property type="entry name" value="Htaa"/>
</dbReference>
<accession>A0A7W4V595</accession>
<feature type="chain" id="PRO_5030718358" description="Htaa domain-containing protein" evidence="2">
    <location>
        <begin position="37"/>
        <end position="291"/>
    </location>
</feature>
<dbReference type="RefSeq" id="WP_165140788.1">
    <property type="nucleotide sequence ID" value="NZ_CP049255.1"/>
</dbReference>
<evidence type="ECO:0000313" key="4">
    <source>
        <dbReference type="EMBL" id="MBB2977098.1"/>
    </source>
</evidence>
<comment type="caution">
    <text evidence="4">The sequence shown here is derived from an EMBL/GenBank/DDBJ whole genome shotgun (WGS) entry which is preliminary data.</text>
</comment>
<keyword evidence="1" id="KW-0812">Transmembrane</keyword>
<dbReference type="AlphaFoldDB" id="A0A7W4V595"/>
<feature type="transmembrane region" description="Helical" evidence="1">
    <location>
        <begin position="261"/>
        <end position="283"/>
    </location>
</feature>
<keyword evidence="2" id="KW-0732">Signal</keyword>
<feature type="signal peptide" evidence="2">
    <location>
        <begin position="1"/>
        <end position="36"/>
    </location>
</feature>